<sequence>MGATVYILRCSNGRYYTGIPRKDLETRVSAHQQGILGGYTARYRPVTLVFDCHFDRITDAIACERQIKGWRREKKEALIRGDFEMLPALSGRGTKASK</sequence>
<evidence type="ECO:0000313" key="4">
    <source>
        <dbReference type="Proteomes" id="UP001300261"/>
    </source>
</evidence>
<name>A0ABT3R7S1_9HYPH</name>
<dbReference type="SUPFAM" id="SSF82771">
    <property type="entry name" value="GIY-YIG endonuclease"/>
    <property type="match status" value="1"/>
</dbReference>
<feature type="domain" description="GIY-YIG" evidence="2">
    <location>
        <begin position="1"/>
        <end position="77"/>
    </location>
</feature>
<evidence type="ECO:0000259" key="2">
    <source>
        <dbReference type="PROSITE" id="PS50164"/>
    </source>
</evidence>
<proteinExistence type="inferred from homology"/>
<dbReference type="CDD" id="cd10456">
    <property type="entry name" value="GIY-YIG_UPF0213"/>
    <property type="match status" value="1"/>
</dbReference>
<dbReference type="InterPro" id="IPR050190">
    <property type="entry name" value="UPF0213_domain"/>
</dbReference>
<organism evidence="3 4">
    <name type="scientific">Roseibium salinum</name>
    <dbReference type="NCBI Taxonomy" id="1604349"/>
    <lineage>
        <taxon>Bacteria</taxon>
        <taxon>Pseudomonadati</taxon>
        <taxon>Pseudomonadota</taxon>
        <taxon>Alphaproteobacteria</taxon>
        <taxon>Hyphomicrobiales</taxon>
        <taxon>Stappiaceae</taxon>
        <taxon>Roseibium</taxon>
    </lineage>
</organism>
<dbReference type="InterPro" id="IPR035901">
    <property type="entry name" value="GIY-YIG_endonuc_sf"/>
</dbReference>
<comment type="similarity">
    <text evidence="1">Belongs to the UPF0213 family.</text>
</comment>
<accession>A0ABT3R7S1</accession>
<keyword evidence="4" id="KW-1185">Reference proteome</keyword>
<evidence type="ECO:0000313" key="3">
    <source>
        <dbReference type="EMBL" id="MCX2725048.1"/>
    </source>
</evidence>
<dbReference type="PROSITE" id="PS50164">
    <property type="entry name" value="GIY_YIG"/>
    <property type="match status" value="1"/>
</dbReference>
<dbReference type="InterPro" id="IPR000305">
    <property type="entry name" value="GIY-YIG_endonuc"/>
</dbReference>
<dbReference type="Gene3D" id="3.40.1440.10">
    <property type="entry name" value="GIY-YIG endonuclease"/>
    <property type="match status" value="1"/>
</dbReference>
<evidence type="ECO:0000256" key="1">
    <source>
        <dbReference type="ARBA" id="ARBA00007435"/>
    </source>
</evidence>
<dbReference type="Pfam" id="PF01541">
    <property type="entry name" value="GIY-YIG"/>
    <property type="match status" value="1"/>
</dbReference>
<gene>
    <name evidence="3" type="ORF">ON753_22190</name>
</gene>
<dbReference type="EMBL" id="JAPEVI010000003">
    <property type="protein sequence ID" value="MCX2725048.1"/>
    <property type="molecule type" value="Genomic_DNA"/>
</dbReference>
<dbReference type="Proteomes" id="UP001300261">
    <property type="component" value="Unassembled WGS sequence"/>
</dbReference>
<dbReference type="PANTHER" id="PTHR34477:SF1">
    <property type="entry name" value="UPF0213 PROTEIN YHBQ"/>
    <property type="match status" value="1"/>
</dbReference>
<protein>
    <submittedName>
        <fullName evidence="3">GIY-YIG nuclease family protein</fullName>
    </submittedName>
</protein>
<dbReference type="PANTHER" id="PTHR34477">
    <property type="entry name" value="UPF0213 PROTEIN YHBQ"/>
    <property type="match status" value="1"/>
</dbReference>
<comment type="caution">
    <text evidence="3">The sequence shown here is derived from an EMBL/GenBank/DDBJ whole genome shotgun (WGS) entry which is preliminary data.</text>
</comment>
<dbReference type="RefSeq" id="WP_265965544.1">
    <property type="nucleotide sequence ID" value="NZ_JAPEVI010000003.1"/>
</dbReference>
<reference evidence="3 4" key="1">
    <citation type="journal article" date="2016" name="Int. J. Syst. Evol. Microbiol.">
        <title>Labrenzia salina sp. nov., isolated from the rhizosphere of the halophyte Arthrocnemum macrostachyum.</title>
        <authorList>
            <person name="Camacho M."/>
            <person name="Redondo-Gomez S."/>
            <person name="Rodriguez-Llorente I."/>
            <person name="Rohde M."/>
            <person name="Sproer C."/>
            <person name="Schumann P."/>
            <person name="Klenk H.P."/>
            <person name="Montero-Calasanz M.D.C."/>
        </authorList>
    </citation>
    <scope>NUCLEOTIDE SEQUENCE [LARGE SCALE GENOMIC DNA]</scope>
    <source>
        <strain evidence="3 4">DSM 29163</strain>
    </source>
</reference>